<evidence type="ECO:0000313" key="1">
    <source>
        <dbReference type="EMBL" id="MCW7556453.1"/>
    </source>
</evidence>
<comment type="caution">
    <text evidence="2">The sequence shown here is derived from an EMBL/GenBank/DDBJ whole genome shotgun (WGS) entry which is preliminary data.</text>
</comment>
<dbReference type="EMBL" id="JAPFCC010000001">
    <property type="protein sequence ID" value="MCW7556453.1"/>
    <property type="molecule type" value="Genomic_DNA"/>
</dbReference>
<dbReference type="Proteomes" id="UP001209854">
    <property type="component" value="Unassembled WGS sequence"/>
</dbReference>
<evidence type="ECO:0000313" key="3">
    <source>
        <dbReference type="Proteomes" id="UP001209854"/>
    </source>
</evidence>
<dbReference type="EMBL" id="JAPFCC010000002">
    <property type="protein sequence ID" value="MCW7556526.1"/>
    <property type="molecule type" value="Genomic_DNA"/>
</dbReference>
<name>A0ABT3N4I2_9GAMM</name>
<evidence type="ECO:0000313" key="2">
    <source>
        <dbReference type="EMBL" id="MCW7556526.1"/>
    </source>
</evidence>
<sequence>MYEKKDYQIWRSTAGYEFRALCVDQDGEPVLDVHEDTPDDEIWNILFWIRHAYENGVRAGKEDNTWIDADKELPEDDVPVLVYFGDDIDVEIDYCKTGEHYGTTWFANDPDRAITKWKPFNKPGN</sequence>
<organism evidence="2 3">
    <name type="scientific">Endozoicomonas gorgoniicola</name>
    <dbReference type="NCBI Taxonomy" id="1234144"/>
    <lineage>
        <taxon>Bacteria</taxon>
        <taxon>Pseudomonadati</taxon>
        <taxon>Pseudomonadota</taxon>
        <taxon>Gammaproteobacteria</taxon>
        <taxon>Oceanospirillales</taxon>
        <taxon>Endozoicomonadaceae</taxon>
        <taxon>Endozoicomonas</taxon>
    </lineage>
</organism>
<proteinExistence type="predicted"/>
<dbReference type="RefSeq" id="WP_262566134.1">
    <property type="nucleotide sequence ID" value="NZ_CP103299.1"/>
</dbReference>
<keyword evidence="3" id="KW-1185">Reference proteome</keyword>
<accession>A0ABT3N4I2</accession>
<evidence type="ECO:0008006" key="4">
    <source>
        <dbReference type="Google" id="ProtNLM"/>
    </source>
</evidence>
<reference evidence="2 3" key="1">
    <citation type="submission" date="2022-10" db="EMBL/GenBank/DDBJ databases">
        <title>High-quality genome sequences of two octocoral-associated bacteria, Endozoicomonas euniceicola EF212 and Endozoicomonas gorgoniicola PS125.</title>
        <authorList>
            <person name="Chiou Y.-J."/>
            <person name="Chen Y.-H."/>
        </authorList>
    </citation>
    <scope>NUCLEOTIDE SEQUENCE [LARGE SCALE GENOMIC DNA]</scope>
    <source>
        <strain evidence="2 3">PS125</strain>
    </source>
</reference>
<protein>
    <recommendedName>
        <fullName evidence="4">DUF551 domain-containing protein</fullName>
    </recommendedName>
</protein>
<gene>
    <name evidence="1" type="ORF">NX722_28225</name>
    <name evidence="2" type="ORF">NX722_28590</name>
</gene>